<organism evidence="1 2">
    <name type="scientific">Paramecium octaurelia</name>
    <dbReference type="NCBI Taxonomy" id="43137"/>
    <lineage>
        <taxon>Eukaryota</taxon>
        <taxon>Sar</taxon>
        <taxon>Alveolata</taxon>
        <taxon>Ciliophora</taxon>
        <taxon>Intramacronucleata</taxon>
        <taxon>Oligohymenophorea</taxon>
        <taxon>Peniculida</taxon>
        <taxon>Parameciidae</taxon>
        <taxon>Paramecium</taxon>
    </lineage>
</organism>
<evidence type="ECO:0000313" key="2">
    <source>
        <dbReference type="Proteomes" id="UP000683925"/>
    </source>
</evidence>
<sequence length="204" mass="23733">MIQQLHHRIGKDTNVDFAEQRIRNLFNIDILKNVQVRRSQFIHQIHPNPKSLIQEGYVVHSLPLRNCDIMKIYNYPKQKINYSPLSTANDQAPQLTQTKIQRIMTTAKKDRQLKISTDIYSNTVAKMPAFYTKHQSNSKTQKSMLSTESIAIRIRSLSRVKENLQDSQISQQRSATPNGKKRLSQYKLLLQKQINSLLQDSFLN</sequence>
<dbReference type="Proteomes" id="UP000683925">
    <property type="component" value="Unassembled WGS sequence"/>
</dbReference>
<proteinExistence type="predicted"/>
<accession>A0A8S1X7G5</accession>
<dbReference type="EMBL" id="CAJJDP010000113">
    <property type="protein sequence ID" value="CAD8196932.1"/>
    <property type="molecule type" value="Genomic_DNA"/>
</dbReference>
<evidence type="ECO:0000313" key="1">
    <source>
        <dbReference type="EMBL" id="CAD8196932.1"/>
    </source>
</evidence>
<gene>
    <name evidence="1" type="ORF">POCTA_138.1.T1130054</name>
</gene>
<dbReference type="OMA" id="LRNCDIM"/>
<protein>
    <submittedName>
        <fullName evidence="1">Uncharacterized protein</fullName>
    </submittedName>
</protein>
<comment type="caution">
    <text evidence="1">The sequence shown here is derived from an EMBL/GenBank/DDBJ whole genome shotgun (WGS) entry which is preliminary data.</text>
</comment>
<name>A0A8S1X7G5_PAROT</name>
<keyword evidence="2" id="KW-1185">Reference proteome</keyword>
<reference evidence="1" key="1">
    <citation type="submission" date="2021-01" db="EMBL/GenBank/DDBJ databases">
        <authorList>
            <consortium name="Genoscope - CEA"/>
            <person name="William W."/>
        </authorList>
    </citation>
    <scope>NUCLEOTIDE SEQUENCE</scope>
</reference>
<dbReference type="AlphaFoldDB" id="A0A8S1X7G5"/>
<dbReference type="OrthoDB" id="296841at2759"/>